<dbReference type="RefSeq" id="WP_166092508.1">
    <property type="nucleotide sequence ID" value="NZ_CP096251.1"/>
</dbReference>
<dbReference type="Gene3D" id="3.40.1440.10">
    <property type="entry name" value="GIY-YIG endonuclease"/>
    <property type="match status" value="1"/>
</dbReference>
<dbReference type="AlphaFoldDB" id="A0A8T5V9L0"/>
<evidence type="ECO:0000313" key="1">
    <source>
        <dbReference type="EMBL" id="UPT84814.1"/>
    </source>
</evidence>
<name>A0A8T5V9L0_9BRAD</name>
<sequence>MHYVYLLESDAFGGQRYIGLTANLKKRLADHNAGKSPHTSKYMPWRLVTYVAFSDIEKARAFERYLKSGSGHAFAKKRFW</sequence>
<reference evidence="1" key="2">
    <citation type="submission" date="2022-04" db="EMBL/GenBank/DDBJ databases">
        <authorList>
            <person name="Bromfield E.S.P."/>
            <person name="Cloutier S."/>
        </authorList>
    </citation>
    <scope>NUCLEOTIDE SEQUENCE</scope>
    <source>
        <strain evidence="1">1S5</strain>
    </source>
</reference>
<dbReference type="InterPro" id="IPR035901">
    <property type="entry name" value="GIY-YIG_endonuc_sf"/>
</dbReference>
<accession>A0A8T5V9L0</accession>
<organism evidence="1 2">
    <name type="scientific">Bradyrhizobium barranii subsp. apii</name>
    <dbReference type="NCBI Taxonomy" id="2819348"/>
    <lineage>
        <taxon>Bacteria</taxon>
        <taxon>Pseudomonadati</taxon>
        <taxon>Pseudomonadota</taxon>
        <taxon>Alphaproteobacteria</taxon>
        <taxon>Hyphomicrobiales</taxon>
        <taxon>Nitrobacteraceae</taxon>
        <taxon>Bradyrhizobium</taxon>
        <taxon>Bradyrhizobium barranii</taxon>
    </lineage>
</organism>
<dbReference type="Pfam" id="PF01541">
    <property type="entry name" value="GIY-YIG"/>
    <property type="match status" value="1"/>
</dbReference>
<dbReference type="InterPro" id="IPR000305">
    <property type="entry name" value="GIY-YIG_endonuc"/>
</dbReference>
<proteinExistence type="predicted"/>
<gene>
    <name evidence="1" type="ORF">HAP41_0000031335</name>
</gene>
<protein>
    <submittedName>
        <fullName evidence="1">GIY-YIG nuclease family protein</fullName>
    </submittedName>
</protein>
<dbReference type="EMBL" id="CP096255">
    <property type="protein sequence ID" value="UPT84814.1"/>
    <property type="molecule type" value="Genomic_DNA"/>
</dbReference>
<dbReference type="CDD" id="cd10449">
    <property type="entry name" value="GIY-YIG_SLX1_like"/>
    <property type="match status" value="1"/>
</dbReference>
<dbReference type="PROSITE" id="PS50164">
    <property type="entry name" value="GIY_YIG"/>
    <property type="match status" value="1"/>
</dbReference>
<dbReference type="Proteomes" id="UP000551709">
    <property type="component" value="Chromosome"/>
</dbReference>
<dbReference type="SUPFAM" id="SSF82771">
    <property type="entry name" value="GIY-YIG endonuclease"/>
    <property type="match status" value="1"/>
</dbReference>
<evidence type="ECO:0000313" key="2">
    <source>
        <dbReference type="Proteomes" id="UP000551709"/>
    </source>
</evidence>
<reference evidence="1" key="1">
    <citation type="journal article" date="2017" name="Syst. Appl. Microbiol.">
        <title>Soybeans inoculated with root zone soils of Canadian native legumes harbour diverse and novel Bradyrhizobium spp. that possess agricultural potential.</title>
        <authorList>
            <person name="Bromfield E.S.P."/>
            <person name="Cloutier S."/>
            <person name="Tambong J.T."/>
            <person name="Tran Thi T.V."/>
        </authorList>
    </citation>
    <scope>NUCLEOTIDE SEQUENCE</scope>
    <source>
        <strain evidence="1">1S5</strain>
    </source>
</reference>